<feature type="non-terminal residue" evidence="1">
    <location>
        <position position="1"/>
    </location>
</feature>
<evidence type="ECO:0000313" key="1">
    <source>
        <dbReference type="EMBL" id="CAG8574543.1"/>
    </source>
</evidence>
<gene>
    <name evidence="1" type="ORF">SCALOS_LOCUS5970</name>
</gene>
<evidence type="ECO:0000313" key="2">
    <source>
        <dbReference type="Proteomes" id="UP000789860"/>
    </source>
</evidence>
<accession>A0ACA9M7H6</accession>
<reference evidence="1" key="1">
    <citation type="submission" date="2021-06" db="EMBL/GenBank/DDBJ databases">
        <authorList>
            <person name="Kallberg Y."/>
            <person name="Tangrot J."/>
            <person name="Rosling A."/>
        </authorList>
    </citation>
    <scope>NUCLEOTIDE SEQUENCE</scope>
    <source>
        <strain evidence="1">AU212A</strain>
    </source>
</reference>
<dbReference type="Proteomes" id="UP000789860">
    <property type="component" value="Unassembled WGS sequence"/>
</dbReference>
<comment type="caution">
    <text evidence="1">The sequence shown here is derived from an EMBL/GenBank/DDBJ whole genome shotgun (WGS) entry which is preliminary data.</text>
</comment>
<dbReference type="EMBL" id="CAJVPM010010598">
    <property type="protein sequence ID" value="CAG8574543.1"/>
    <property type="molecule type" value="Genomic_DNA"/>
</dbReference>
<proteinExistence type="predicted"/>
<name>A0ACA9M7H6_9GLOM</name>
<sequence>HDSIDDSRNTRSESGTVPSMEERLVRFAKRHLYMVEQIRRRKKAPNSTEEPIGNAKERRKKTIKLTKESTGTQKRRRN</sequence>
<feature type="non-terminal residue" evidence="1">
    <location>
        <position position="78"/>
    </location>
</feature>
<organism evidence="1 2">
    <name type="scientific">Scutellospora calospora</name>
    <dbReference type="NCBI Taxonomy" id="85575"/>
    <lineage>
        <taxon>Eukaryota</taxon>
        <taxon>Fungi</taxon>
        <taxon>Fungi incertae sedis</taxon>
        <taxon>Mucoromycota</taxon>
        <taxon>Glomeromycotina</taxon>
        <taxon>Glomeromycetes</taxon>
        <taxon>Diversisporales</taxon>
        <taxon>Gigasporaceae</taxon>
        <taxon>Scutellospora</taxon>
    </lineage>
</organism>
<protein>
    <submittedName>
        <fullName evidence="1">6331_t:CDS:1</fullName>
    </submittedName>
</protein>
<keyword evidence="2" id="KW-1185">Reference proteome</keyword>